<keyword evidence="1" id="KW-0812">Transmembrane</keyword>
<comment type="caution">
    <text evidence="2">The sequence shown here is derived from an EMBL/GenBank/DDBJ whole genome shotgun (WGS) entry which is preliminary data.</text>
</comment>
<accession>A0A0X3Y0V0</accession>
<sequence length="116" mass="13989">MEWILLYGSCLFFIFCIKIFDFDLKNFLDRYMDKILTFFVIIITFLSIFQKKFEIDVTYQTIILLIILLILVYRTPLLSFFLENFDEISIGNTRLKLKNIQKKIKKLEENGILEKI</sequence>
<gene>
    <name evidence="2" type="ORF">RO03_03630</name>
</gene>
<keyword evidence="1" id="KW-1133">Transmembrane helix</keyword>
<evidence type="ECO:0000256" key="1">
    <source>
        <dbReference type="SAM" id="Phobius"/>
    </source>
</evidence>
<proteinExistence type="predicted"/>
<reference evidence="2 3" key="1">
    <citation type="submission" date="2015-10" db="EMBL/GenBank/DDBJ databases">
        <authorList>
            <person name="Gilbert D.G."/>
        </authorList>
    </citation>
    <scope>NUCLEOTIDE SEQUENCE [LARGE SCALE GENOMIC DNA]</scope>
    <source>
        <strain evidence="2 3">ChDC F311</strain>
    </source>
</reference>
<organism evidence="2 3">
    <name type="scientific">Fusobacterium nucleatum subsp. nucleatum</name>
    <dbReference type="NCBI Taxonomy" id="76856"/>
    <lineage>
        <taxon>Bacteria</taxon>
        <taxon>Fusobacteriati</taxon>
        <taxon>Fusobacteriota</taxon>
        <taxon>Fusobacteriia</taxon>
        <taxon>Fusobacteriales</taxon>
        <taxon>Fusobacteriaceae</taxon>
        <taxon>Fusobacterium</taxon>
    </lineage>
</organism>
<evidence type="ECO:0000313" key="3">
    <source>
        <dbReference type="Proteomes" id="UP000054800"/>
    </source>
</evidence>
<dbReference type="RefSeq" id="WP_059222585.1">
    <property type="nucleotide sequence ID" value="NZ_LMVH01000001.1"/>
</dbReference>
<name>A0A0X3Y0V0_FUSNC</name>
<dbReference type="AlphaFoldDB" id="A0A0X3Y0V0"/>
<dbReference type="EMBL" id="LMVH01000001">
    <property type="protein sequence ID" value="KUL98637.1"/>
    <property type="molecule type" value="Genomic_DNA"/>
</dbReference>
<keyword evidence="1" id="KW-0472">Membrane</keyword>
<evidence type="ECO:0000313" key="2">
    <source>
        <dbReference type="EMBL" id="KUL98637.1"/>
    </source>
</evidence>
<dbReference type="Proteomes" id="UP000054800">
    <property type="component" value="Unassembled WGS sequence"/>
</dbReference>
<feature type="transmembrane region" description="Helical" evidence="1">
    <location>
        <begin position="61"/>
        <end position="82"/>
    </location>
</feature>
<feature type="transmembrane region" description="Helical" evidence="1">
    <location>
        <begin position="31"/>
        <end position="49"/>
    </location>
</feature>
<feature type="transmembrane region" description="Helical" evidence="1">
    <location>
        <begin position="6"/>
        <end position="24"/>
    </location>
</feature>
<protein>
    <submittedName>
        <fullName evidence="2">Uncharacterized protein</fullName>
    </submittedName>
</protein>